<evidence type="ECO:0000256" key="11">
    <source>
        <dbReference type="ARBA" id="ARBA00023136"/>
    </source>
</evidence>
<feature type="transmembrane region" description="Helical" evidence="13">
    <location>
        <begin position="105"/>
        <end position="123"/>
    </location>
</feature>
<reference evidence="15" key="1">
    <citation type="submission" date="2021-06" db="EMBL/GenBank/DDBJ databases">
        <authorList>
            <person name="Kallberg Y."/>
            <person name="Tangrot J."/>
            <person name="Rosling A."/>
        </authorList>
    </citation>
    <scope>NUCLEOTIDE SEQUENCE</scope>
    <source>
        <strain evidence="15">BR232B</strain>
    </source>
</reference>
<dbReference type="GO" id="GO:0005524">
    <property type="term" value="F:ATP binding"/>
    <property type="evidence" value="ECO:0007669"/>
    <property type="project" value="UniProtKB-KW"/>
</dbReference>
<dbReference type="InterPro" id="IPR045886">
    <property type="entry name" value="ThiF/MoeB/HesA"/>
</dbReference>
<dbReference type="InterPro" id="IPR035985">
    <property type="entry name" value="Ubiquitin-activating_enz"/>
</dbReference>
<keyword evidence="5 13" id="KW-0812">Transmembrane</keyword>
<evidence type="ECO:0000256" key="12">
    <source>
        <dbReference type="ARBA" id="ARBA00060084"/>
    </source>
</evidence>
<evidence type="ECO:0000256" key="4">
    <source>
        <dbReference type="ARBA" id="ARBA00022598"/>
    </source>
</evidence>
<evidence type="ECO:0000256" key="5">
    <source>
        <dbReference type="ARBA" id="ARBA00022692"/>
    </source>
</evidence>
<dbReference type="Proteomes" id="UP000789739">
    <property type="component" value="Unassembled WGS sequence"/>
</dbReference>
<comment type="caution">
    <text evidence="15">The sequence shown here is derived from an EMBL/GenBank/DDBJ whole genome shotgun (WGS) entry which is preliminary data.</text>
</comment>
<dbReference type="PANTHER" id="PTHR43267">
    <property type="entry name" value="TRNA THREONYLCARBAMOYLADENOSINE DEHYDRATASE"/>
    <property type="match status" value="1"/>
</dbReference>
<dbReference type="GO" id="GO:0061503">
    <property type="term" value="F:tRNA threonylcarbamoyladenosine dehydratase"/>
    <property type="evidence" value="ECO:0007669"/>
    <property type="project" value="TreeGrafter"/>
</dbReference>
<evidence type="ECO:0000313" key="16">
    <source>
        <dbReference type="Proteomes" id="UP000789739"/>
    </source>
</evidence>
<keyword evidence="16" id="KW-1185">Reference proteome</keyword>
<evidence type="ECO:0000256" key="13">
    <source>
        <dbReference type="SAM" id="Phobius"/>
    </source>
</evidence>
<evidence type="ECO:0000259" key="14">
    <source>
        <dbReference type="Pfam" id="PF00899"/>
    </source>
</evidence>
<dbReference type="CDD" id="cd00755">
    <property type="entry name" value="YgdL_like"/>
    <property type="match status" value="1"/>
</dbReference>
<keyword evidence="7" id="KW-1000">Mitochondrion outer membrane</keyword>
<evidence type="ECO:0000256" key="8">
    <source>
        <dbReference type="ARBA" id="ARBA00022840"/>
    </source>
</evidence>
<dbReference type="Gene3D" id="3.40.50.720">
    <property type="entry name" value="NAD(P)-binding Rossmann-like Domain"/>
    <property type="match status" value="1"/>
</dbReference>
<comment type="subcellular location">
    <subcellularLocation>
        <location evidence="1">Mitochondrion membrane</location>
        <topology evidence="1">Multi-pass membrane protein</topology>
    </subcellularLocation>
    <subcellularLocation>
        <location evidence="2">Mitochondrion outer membrane</location>
    </subcellularLocation>
</comment>
<accession>A0A9N8W2I2</accession>
<keyword evidence="4" id="KW-0436">Ligase</keyword>
<dbReference type="GO" id="GO:0005741">
    <property type="term" value="C:mitochondrial outer membrane"/>
    <property type="evidence" value="ECO:0007669"/>
    <property type="project" value="UniProtKB-SubCell"/>
</dbReference>
<dbReference type="EMBL" id="CAJVPI010000079">
    <property type="protein sequence ID" value="CAG8474797.1"/>
    <property type="molecule type" value="Genomic_DNA"/>
</dbReference>
<dbReference type="FunFam" id="3.40.50.720:FF:000125">
    <property type="entry name" value="tRNA threonylcarbamoyladenosine dehydratase 2-like"/>
    <property type="match status" value="1"/>
</dbReference>
<sequence>MSSSSQSILSTIIHHPSSHLTVTALAASLLTAGSIYVYQRSQRSSRTRALKEELSSLPPAVASTHSITGHPILPVRYDESLIKEQLARNIVFIGEEGIDKLRKSFVIIVGAGGVGSWAAIMLLRSGLEKIRLIDFDQVTLSSLNRHSVATHADVGTPKVVCLQKHAKAIVPWANVEAMVDCFDETNAERLLSGNPDFIVDAIDNIDTKLHLLKYCYDKKLPIVSSMGAGAKADPSRIQISDISETKEDPLARAVRRRLHKLGIGSGINVVYSTEKPNIKLLPLDETRIETADEYATLPDFRSRILPVLGTIPAIFGMTIATHIITSISGYEIEPLLHKHRDALYARLHRELIVREKKLFGNDTIPLYQRDVSYIFEEIWRGRSAISSAIDKLTLIRWDRNQPLSPQNCVVMTKKEAAAHEKISASPEEVYDKSVVDLVKKRFREEERVSAFR</sequence>
<keyword evidence="9 13" id="KW-1133">Transmembrane helix</keyword>
<protein>
    <submittedName>
        <fullName evidence="15">8901_t:CDS:1</fullName>
    </submittedName>
</protein>
<name>A0A9N8W2I2_9GLOM</name>
<dbReference type="OrthoDB" id="10265862at2759"/>
<evidence type="ECO:0000256" key="2">
    <source>
        <dbReference type="ARBA" id="ARBA00004294"/>
    </source>
</evidence>
<dbReference type="GO" id="GO:0061504">
    <property type="term" value="P:cyclic threonylcarbamoyladenosine biosynthetic process"/>
    <property type="evidence" value="ECO:0007669"/>
    <property type="project" value="TreeGrafter"/>
</dbReference>
<comment type="function">
    <text evidence="12">Catalyzes the ATP-dependent dehydration of threonylcarbamoyladenosine at position 37 (t(6)A37) to form cyclic t(6)A37 (ct(6)A37) in tRNAs that read codons beginning with adenine.</text>
</comment>
<evidence type="ECO:0000256" key="1">
    <source>
        <dbReference type="ARBA" id="ARBA00004225"/>
    </source>
</evidence>
<keyword evidence="10" id="KW-0496">Mitochondrion</keyword>
<dbReference type="AlphaFoldDB" id="A0A9N8W2I2"/>
<keyword evidence="11 13" id="KW-0472">Membrane</keyword>
<evidence type="ECO:0000256" key="3">
    <source>
        <dbReference type="ARBA" id="ARBA00009919"/>
    </source>
</evidence>
<gene>
    <name evidence="15" type="ORF">PBRASI_LOCUS1265</name>
</gene>
<dbReference type="SUPFAM" id="SSF69572">
    <property type="entry name" value="Activating enzymes of the ubiquitin-like proteins"/>
    <property type="match status" value="1"/>
</dbReference>
<dbReference type="InterPro" id="IPR000594">
    <property type="entry name" value="ThiF_NAD_FAD-bd"/>
</dbReference>
<dbReference type="PANTHER" id="PTHR43267:SF2">
    <property type="entry name" value="TRNA THREONYLCARBAMOYLADENOSINE DEHYDRATASE 1-RELATED"/>
    <property type="match status" value="1"/>
</dbReference>
<evidence type="ECO:0000256" key="10">
    <source>
        <dbReference type="ARBA" id="ARBA00023128"/>
    </source>
</evidence>
<keyword evidence="6" id="KW-0547">Nucleotide-binding</keyword>
<organism evidence="15 16">
    <name type="scientific">Paraglomus brasilianum</name>
    <dbReference type="NCBI Taxonomy" id="144538"/>
    <lineage>
        <taxon>Eukaryota</taxon>
        <taxon>Fungi</taxon>
        <taxon>Fungi incertae sedis</taxon>
        <taxon>Mucoromycota</taxon>
        <taxon>Glomeromycotina</taxon>
        <taxon>Glomeromycetes</taxon>
        <taxon>Paraglomerales</taxon>
        <taxon>Paraglomeraceae</taxon>
        <taxon>Paraglomus</taxon>
    </lineage>
</organism>
<proteinExistence type="inferred from homology"/>
<keyword evidence="8" id="KW-0067">ATP-binding</keyword>
<dbReference type="GO" id="GO:0008641">
    <property type="term" value="F:ubiquitin-like modifier activating enzyme activity"/>
    <property type="evidence" value="ECO:0007669"/>
    <property type="project" value="InterPro"/>
</dbReference>
<evidence type="ECO:0000256" key="6">
    <source>
        <dbReference type="ARBA" id="ARBA00022741"/>
    </source>
</evidence>
<dbReference type="Pfam" id="PF00899">
    <property type="entry name" value="ThiF"/>
    <property type="match status" value="1"/>
</dbReference>
<feature type="transmembrane region" description="Helical" evidence="13">
    <location>
        <begin position="20"/>
        <end position="38"/>
    </location>
</feature>
<evidence type="ECO:0000256" key="9">
    <source>
        <dbReference type="ARBA" id="ARBA00022989"/>
    </source>
</evidence>
<evidence type="ECO:0000313" key="15">
    <source>
        <dbReference type="EMBL" id="CAG8474797.1"/>
    </source>
</evidence>
<feature type="domain" description="THIF-type NAD/FAD binding fold" evidence="14">
    <location>
        <begin position="87"/>
        <end position="333"/>
    </location>
</feature>
<comment type="similarity">
    <text evidence="3">Belongs to the HesA/MoeB/ThiF family.</text>
</comment>
<evidence type="ECO:0000256" key="7">
    <source>
        <dbReference type="ARBA" id="ARBA00022787"/>
    </source>
</evidence>